<dbReference type="PANTHER" id="PTHR42793:SF4">
    <property type="entry name" value="BLL6376 PROTEIN"/>
    <property type="match status" value="1"/>
</dbReference>
<evidence type="ECO:0000259" key="3">
    <source>
        <dbReference type="PROSITE" id="PS50975"/>
    </source>
</evidence>
<keyword evidence="5" id="KW-1185">Reference proteome</keyword>
<protein>
    <submittedName>
        <fullName evidence="4">Acetate--CoA ligase family protein</fullName>
    </submittedName>
</protein>
<dbReference type="Gene3D" id="3.40.50.720">
    <property type="entry name" value="NAD(P)-binding Rossmann-like Domain"/>
    <property type="match status" value="1"/>
</dbReference>
<dbReference type="PANTHER" id="PTHR42793">
    <property type="entry name" value="COA BINDING DOMAIN CONTAINING PROTEIN"/>
    <property type="match status" value="1"/>
</dbReference>
<sequence length="707" mass="74503">MTASALSSLLAPRSIALVGASENAARIGGRPLRYLREAGFAGAVYPVNPNRDTVQGFQAYSSIQALPESPDVAILAVPAAATVQAVQDCADRGIGSAIVFSAGFAETSDEGRVMQETIAGIAREANMRVLGPNCLGVFNTRQNFYGTFSAILDTGFIQPGPVSVVSQSGAYGSHITHLARQRGLGIDHWVTTGNECDIDVAEALHWVVAQPDVNVVMAYAEGIRNRDKFIEALEIARERETAIVFMKVGRSEVGQHAVSSHTAALAGSDAVFDAVLRQYGVYRAATTAEQLDVAYAASRGIFPRGNRLGIFTLSGGFGIQMADDAADAGLDVAPMPEDAQTELKEMLPYASPRNPVDATAQALTDLPLMTRFIDAMLDKGGYDMFAGIFGSGPASPTFAASLRQALEDATAGKQDCIKCVTMTAPTEIVRSYEEKGFLIYEDGTALTNALGALVKFRQNFDLAKATKRTNALAAPAAIPQRAISEHEAKAILVAAGIPFPEERLVAPGEDPTAAADTVGYPLVMKIASADLPHKTEVGGVALNLRSPEAVREAMTKMLASVREKAPDAHLDGVILAPMISGGVETIVGVFNDPVMGPVVMFGLGGVFVEVLKDVTFRAAPFDEDEAMRMIRDIRGYAMLEGVRGAQRSDVAALAKLLSRLSHFAAANADAIASIDLNPVMVMPEGQGVRPLDALIVAAAGGEISSHA</sequence>
<dbReference type="InterPro" id="IPR011761">
    <property type="entry name" value="ATP-grasp"/>
</dbReference>
<keyword evidence="2" id="KW-0547">Nucleotide-binding</keyword>
<dbReference type="SUPFAM" id="SSF56059">
    <property type="entry name" value="Glutathione synthetase ATP-binding domain-like"/>
    <property type="match status" value="1"/>
</dbReference>
<evidence type="ECO:0000256" key="2">
    <source>
        <dbReference type="PROSITE-ProRule" id="PRU00409"/>
    </source>
</evidence>
<dbReference type="SUPFAM" id="SSF51735">
    <property type="entry name" value="NAD(P)-binding Rossmann-fold domains"/>
    <property type="match status" value="1"/>
</dbReference>
<dbReference type="Gene3D" id="3.40.50.261">
    <property type="entry name" value="Succinyl-CoA synthetase domains"/>
    <property type="match status" value="2"/>
</dbReference>
<dbReference type="InterPro" id="IPR032875">
    <property type="entry name" value="Succ_CoA_lig_flav_dom"/>
</dbReference>
<dbReference type="SMART" id="SM00881">
    <property type="entry name" value="CoA_binding"/>
    <property type="match status" value="1"/>
</dbReference>
<keyword evidence="1" id="KW-0816">Tricarboxylic acid cycle</keyword>
<dbReference type="GO" id="GO:0016874">
    <property type="term" value="F:ligase activity"/>
    <property type="evidence" value="ECO:0007669"/>
    <property type="project" value="UniProtKB-KW"/>
</dbReference>
<dbReference type="EMBL" id="JAUOZU010000009">
    <property type="protein sequence ID" value="MDO6965072.1"/>
    <property type="molecule type" value="Genomic_DNA"/>
</dbReference>
<dbReference type="InterPro" id="IPR036291">
    <property type="entry name" value="NAD(P)-bd_dom_sf"/>
</dbReference>
<dbReference type="Pfam" id="PF13607">
    <property type="entry name" value="Succ_CoA_lig"/>
    <property type="match status" value="1"/>
</dbReference>
<dbReference type="Pfam" id="PF13549">
    <property type="entry name" value="ATP-grasp_5"/>
    <property type="match status" value="1"/>
</dbReference>
<dbReference type="RefSeq" id="WP_304377007.1">
    <property type="nucleotide sequence ID" value="NZ_JAUOZU010000009.1"/>
</dbReference>
<dbReference type="InterPro" id="IPR003781">
    <property type="entry name" value="CoA-bd"/>
</dbReference>
<dbReference type="Pfam" id="PF13380">
    <property type="entry name" value="CoA_binding_2"/>
    <property type="match status" value="1"/>
</dbReference>
<dbReference type="SUPFAM" id="SSF52210">
    <property type="entry name" value="Succinyl-CoA synthetase domains"/>
    <property type="match status" value="2"/>
</dbReference>
<comment type="caution">
    <text evidence="4">The sequence shown here is derived from an EMBL/GenBank/DDBJ whole genome shotgun (WGS) entry which is preliminary data.</text>
</comment>
<reference evidence="4" key="2">
    <citation type="submission" date="2023-07" db="EMBL/GenBank/DDBJ databases">
        <authorList>
            <person name="Shen H."/>
        </authorList>
    </citation>
    <scope>NUCLEOTIDE SEQUENCE</scope>
    <source>
        <strain evidence="4">TNR-22</strain>
    </source>
</reference>
<evidence type="ECO:0000313" key="4">
    <source>
        <dbReference type="EMBL" id="MDO6965072.1"/>
    </source>
</evidence>
<dbReference type="Gene3D" id="3.30.470.20">
    <property type="entry name" value="ATP-grasp fold, B domain"/>
    <property type="match status" value="1"/>
</dbReference>
<proteinExistence type="predicted"/>
<organism evidence="4 5">
    <name type="scientific">Rhizobium alvei</name>
    <dbReference type="NCBI Taxonomy" id="1132659"/>
    <lineage>
        <taxon>Bacteria</taxon>
        <taxon>Pseudomonadati</taxon>
        <taxon>Pseudomonadota</taxon>
        <taxon>Alphaproteobacteria</taxon>
        <taxon>Hyphomicrobiales</taxon>
        <taxon>Rhizobiaceae</taxon>
        <taxon>Rhizobium/Agrobacterium group</taxon>
        <taxon>Rhizobium</taxon>
    </lineage>
</organism>
<dbReference type="PROSITE" id="PS50975">
    <property type="entry name" value="ATP_GRASP"/>
    <property type="match status" value="1"/>
</dbReference>
<gene>
    <name evidence="4" type="ORF">Q4481_13975</name>
</gene>
<dbReference type="InterPro" id="IPR013815">
    <property type="entry name" value="ATP_grasp_subdomain_1"/>
</dbReference>
<dbReference type="InterPro" id="IPR016102">
    <property type="entry name" value="Succinyl-CoA_synth-like"/>
</dbReference>
<evidence type="ECO:0000313" key="5">
    <source>
        <dbReference type="Proteomes" id="UP001174932"/>
    </source>
</evidence>
<reference evidence="4" key="1">
    <citation type="journal article" date="2015" name="Int. J. Syst. Evol. Microbiol.">
        <title>Rhizobium alvei sp. nov., isolated from a freshwater river.</title>
        <authorList>
            <person name="Sheu S.Y."/>
            <person name="Huang H.W."/>
            <person name="Young C.C."/>
            <person name="Chen W.M."/>
        </authorList>
    </citation>
    <scope>NUCLEOTIDE SEQUENCE</scope>
    <source>
        <strain evidence="4">TNR-22</strain>
    </source>
</reference>
<evidence type="ECO:0000256" key="1">
    <source>
        <dbReference type="ARBA" id="ARBA00022532"/>
    </source>
</evidence>
<feature type="domain" description="ATP-grasp" evidence="3">
    <location>
        <begin position="489"/>
        <end position="525"/>
    </location>
</feature>
<keyword evidence="4" id="KW-0436">Ligase</keyword>
<dbReference type="Gene3D" id="3.30.1490.20">
    <property type="entry name" value="ATP-grasp fold, A domain"/>
    <property type="match status" value="1"/>
</dbReference>
<dbReference type="Proteomes" id="UP001174932">
    <property type="component" value="Unassembled WGS sequence"/>
</dbReference>
<keyword evidence="2" id="KW-0067">ATP-binding</keyword>
<accession>A0ABT8YN53</accession>
<name>A0ABT8YN53_9HYPH</name>